<evidence type="ECO:0000256" key="1">
    <source>
        <dbReference type="ARBA" id="ARBA00004651"/>
    </source>
</evidence>
<feature type="transmembrane region" description="Helical" evidence="7">
    <location>
        <begin position="89"/>
        <end position="122"/>
    </location>
</feature>
<gene>
    <name evidence="8" type="ORF">UFOPK3775_00377</name>
</gene>
<evidence type="ECO:0000256" key="4">
    <source>
        <dbReference type="ARBA" id="ARBA00022989"/>
    </source>
</evidence>
<dbReference type="PIRSF" id="PIRSF017385">
    <property type="entry name" value="CtaF"/>
    <property type="match status" value="1"/>
</dbReference>
<evidence type="ECO:0000256" key="5">
    <source>
        <dbReference type="ARBA" id="ARBA00023136"/>
    </source>
</evidence>
<evidence type="ECO:0000313" key="8">
    <source>
        <dbReference type="EMBL" id="CAB4333612.1"/>
    </source>
</evidence>
<proteinExistence type="predicted"/>
<keyword evidence="5 7" id="KW-0472">Membrane</keyword>
<dbReference type="AlphaFoldDB" id="A0A6J5YXK5"/>
<feature type="transmembrane region" description="Helical" evidence="7">
    <location>
        <begin position="7"/>
        <end position="25"/>
    </location>
</feature>
<name>A0A6J5YXK5_9ZZZZ</name>
<evidence type="ECO:0000256" key="3">
    <source>
        <dbReference type="ARBA" id="ARBA00022692"/>
    </source>
</evidence>
<dbReference type="Pfam" id="PF12270">
    <property type="entry name" value="Cyt_c_ox_IV"/>
    <property type="match status" value="1"/>
</dbReference>
<dbReference type="GO" id="GO:0005886">
    <property type="term" value="C:plasma membrane"/>
    <property type="evidence" value="ECO:0007669"/>
    <property type="project" value="UniProtKB-SubCell"/>
</dbReference>
<dbReference type="InterPro" id="IPR021050">
    <property type="entry name" value="Cyt_c_oxidase_su4_actinobac"/>
</dbReference>
<comment type="catalytic activity">
    <reaction evidence="6">
        <text>4 Fe(II)-[cytochrome c] + O2 + 8 H(+)(in) = 4 Fe(III)-[cytochrome c] + 2 H2O + 4 H(+)(out)</text>
        <dbReference type="Rhea" id="RHEA:11436"/>
        <dbReference type="Rhea" id="RHEA-COMP:10350"/>
        <dbReference type="Rhea" id="RHEA-COMP:14399"/>
        <dbReference type="ChEBI" id="CHEBI:15377"/>
        <dbReference type="ChEBI" id="CHEBI:15378"/>
        <dbReference type="ChEBI" id="CHEBI:15379"/>
        <dbReference type="ChEBI" id="CHEBI:29033"/>
        <dbReference type="ChEBI" id="CHEBI:29034"/>
        <dbReference type="EC" id="7.1.1.9"/>
    </reaction>
</comment>
<evidence type="ECO:0000256" key="6">
    <source>
        <dbReference type="ARBA" id="ARBA00047816"/>
    </source>
</evidence>
<reference evidence="8" key="1">
    <citation type="submission" date="2020-05" db="EMBL/GenBank/DDBJ databases">
        <authorList>
            <person name="Chiriac C."/>
            <person name="Salcher M."/>
            <person name="Ghai R."/>
            <person name="Kavagutti S V."/>
        </authorList>
    </citation>
    <scope>NUCLEOTIDE SEQUENCE</scope>
</reference>
<comment type="subcellular location">
    <subcellularLocation>
        <location evidence="1">Cell membrane</location>
        <topology evidence="1">Multi-pass membrane protein</topology>
    </subcellularLocation>
</comment>
<evidence type="ECO:0000256" key="2">
    <source>
        <dbReference type="ARBA" id="ARBA00022475"/>
    </source>
</evidence>
<dbReference type="GO" id="GO:0022900">
    <property type="term" value="P:electron transport chain"/>
    <property type="evidence" value="ECO:0007669"/>
    <property type="project" value="InterPro"/>
</dbReference>
<keyword evidence="3 7" id="KW-0812">Transmembrane</keyword>
<organism evidence="8">
    <name type="scientific">freshwater metagenome</name>
    <dbReference type="NCBI Taxonomy" id="449393"/>
    <lineage>
        <taxon>unclassified sequences</taxon>
        <taxon>metagenomes</taxon>
        <taxon>ecological metagenomes</taxon>
    </lineage>
</organism>
<dbReference type="EMBL" id="CAESAK010000033">
    <property type="protein sequence ID" value="CAB4333612.1"/>
    <property type="molecule type" value="Genomic_DNA"/>
</dbReference>
<keyword evidence="4 7" id="KW-1133">Transmembrane helix</keyword>
<sequence length="136" mass="14955">MKANWQLFSGLSVFYVLMAVVYYYVGGEAVGITGMILAACLAGMVGFYIWFTQKRIGFDIPSDDLNAEIADDAGELGFYSPHSWWPLPVAFCATGLGFGLIVGWWLVVIFLGALIFSIIGFVTEYEKPLPTTSSHH</sequence>
<evidence type="ECO:0000256" key="7">
    <source>
        <dbReference type="SAM" id="Phobius"/>
    </source>
</evidence>
<protein>
    <submittedName>
        <fullName evidence="8">Unannotated protein</fullName>
    </submittedName>
</protein>
<accession>A0A6J5YXK5</accession>
<dbReference type="GO" id="GO:0004129">
    <property type="term" value="F:cytochrome-c oxidase activity"/>
    <property type="evidence" value="ECO:0007669"/>
    <property type="project" value="UniProtKB-EC"/>
</dbReference>
<feature type="transmembrane region" description="Helical" evidence="7">
    <location>
        <begin position="31"/>
        <end position="51"/>
    </location>
</feature>
<keyword evidence="2" id="KW-1003">Cell membrane</keyword>